<feature type="region of interest" description="Disordered" evidence="1">
    <location>
        <begin position="391"/>
        <end position="428"/>
    </location>
</feature>
<feature type="compositionally biased region" description="Polar residues" evidence="1">
    <location>
        <begin position="391"/>
        <end position="405"/>
    </location>
</feature>
<feature type="compositionally biased region" description="Basic and acidic residues" evidence="1">
    <location>
        <begin position="829"/>
        <end position="844"/>
    </location>
</feature>
<feature type="region of interest" description="Disordered" evidence="1">
    <location>
        <begin position="25"/>
        <end position="46"/>
    </location>
</feature>
<feature type="compositionally biased region" description="Polar residues" evidence="1">
    <location>
        <begin position="367"/>
        <end position="376"/>
    </location>
</feature>
<feature type="compositionally biased region" description="Polar residues" evidence="1">
    <location>
        <begin position="775"/>
        <end position="785"/>
    </location>
</feature>
<keyword evidence="3" id="KW-1185">Reference proteome</keyword>
<evidence type="ECO:0000313" key="3">
    <source>
        <dbReference type="Proteomes" id="UP000800040"/>
    </source>
</evidence>
<feature type="compositionally biased region" description="Low complexity" evidence="1">
    <location>
        <begin position="950"/>
        <end position="961"/>
    </location>
</feature>
<organism evidence="2 3">
    <name type="scientific">Decorospora gaudefroyi</name>
    <dbReference type="NCBI Taxonomy" id="184978"/>
    <lineage>
        <taxon>Eukaryota</taxon>
        <taxon>Fungi</taxon>
        <taxon>Dikarya</taxon>
        <taxon>Ascomycota</taxon>
        <taxon>Pezizomycotina</taxon>
        <taxon>Dothideomycetes</taxon>
        <taxon>Pleosporomycetidae</taxon>
        <taxon>Pleosporales</taxon>
        <taxon>Pleosporineae</taxon>
        <taxon>Pleosporaceae</taxon>
        <taxon>Decorospora</taxon>
    </lineage>
</organism>
<evidence type="ECO:0000313" key="2">
    <source>
        <dbReference type="EMBL" id="KAF1831252.1"/>
    </source>
</evidence>
<feature type="compositionally biased region" description="Polar residues" evidence="1">
    <location>
        <begin position="618"/>
        <end position="638"/>
    </location>
</feature>
<reference evidence="2" key="1">
    <citation type="submission" date="2020-01" db="EMBL/GenBank/DDBJ databases">
        <authorList>
            <consortium name="DOE Joint Genome Institute"/>
            <person name="Haridas S."/>
            <person name="Albert R."/>
            <person name="Binder M."/>
            <person name="Bloem J."/>
            <person name="Labutti K."/>
            <person name="Salamov A."/>
            <person name="Andreopoulos B."/>
            <person name="Baker S.E."/>
            <person name="Barry K."/>
            <person name="Bills G."/>
            <person name="Bluhm B.H."/>
            <person name="Cannon C."/>
            <person name="Castanera R."/>
            <person name="Culley D.E."/>
            <person name="Daum C."/>
            <person name="Ezra D."/>
            <person name="Gonzalez J.B."/>
            <person name="Henrissat B."/>
            <person name="Kuo A."/>
            <person name="Liang C."/>
            <person name="Lipzen A."/>
            <person name="Lutzoni F."/>
            <person name="Magnuson J."/>
            <person name="Mondo S."/>
            <person name="Nolan M."/>
            <person name="Ohm R."/>
            <person name="Pangilinan J."/>
            <person name="Park H.-J."/>
            <person name="Ramirez L."/>
            <person name="Alfaro M."/>
            <person name="Sun H."/>
            <person name="Tritt A."/>
            <person name="Yoshinaga Y."/>
            <person name="Zwiers L.-H."/>
            <person name="Turgeon B.G."/>
            <person name="Goodwin S.B."/>
            <person name="Spatafora J.W."/>
            <person name="Crous P.W."/>
            <person name="Grigoriev I.V."/>
        </authorList>
    </citation>
    <scope>NUCLEOTIDE SEQUENCE</scope>
    <source>
        <strain evidence="2">P77</strain>
    </source>
</reference>
<dbReference type="Proteomes" id="UP000800040">
    <property type="component" value="Unassembled WGS sequence"/>
</dbReference>
<feature type="region of interest" description="Disordered" evidence="1">
    <location>
        <begin position="341"/>
        <end position="376"/>
    </location>
</feature>
<dbReference type="OrthoDB" id="3785701at2759"/>
<sequence>MDVMVSLHANGCHVYQNNESPLFCTPPTEERSGDPGSPSDDDEEDAVSLSAAGIASCERNPIYNSEHVHFQNDETENFSINSPFSTSSYPESQPGRALQCDYGQLDRYPNMESTGGPLTSIHSFKYVSATEHNYPSDGEINKSHQATATLPMTTSTSLNVTEPKPARYIPSQSHITGYATSEDYEKIAPLRRTKTINRAKKPTAYKSAEKVVSDSSSESNLARSHSQRPRNRGAAPAKPFKRPRNIVSQRPPPVGKPSSDHTPRKPSTLAYNHSGSDDSTRKSNISTKKRPRPVTNMVAGHKRPNTKGGFLIDDSESEAEEYDNQIDDECDIYSRQAAPTPSFKGLPAGRGSVAKVSSPIPDGLRTEPSTTPFPTKQLNRNRLNILLGRNKNAQSTTKETLQASPAQRKIPRPSEPASAGRATAVPGNHHRTLTDLNAISRGANRDQGPATTPSMTEEMLALGRKSRAPELEQGVLKTDERTSQDLEVTGPPVILERRPDHGAARTKVVSKKSILAANIARGHPGGTANSRIAQASRSRGVLQATLDDARNVRSVAEPGSRARVSEEKRQNLNTKPSVTTRKPGSGAGQPNGSRSGPSTIETQVQRPSTTKRLGLSSAGRSTARAQITSTSAADNPQTQKKRPSTPLGAPIGGAGSPNLTASCVMPVSQKRKLHRISGGADDSTTLLKKPAVATACSSSRSGSNIQAKPKMDSSTNAAWDADHEMTPTPVRTVPKPGASSPMPISRSPAPRNQVYPAPSARVRHPPFKQKEQHASIPSNERNIPPSTLKLAGSAAANDSDSTTTKPTSTATCFTQNASRKPTVSVDVPTKSHTENSSKADDYASKSRAATPATPQAAKVKQSEKPSSTAAKPPFPQLTARLQHATASASTATRAEKNFEGSPPAVKTCTNSSKQEPPKPAVVPSRAQSVIATPITDSHKPNDPTLKVSRSGAISSTTAGTGPTPPSAARSQNTGATAPVQTAVHAGLSDQRAKAARNIKTSVEPLHIPKKPPITPQTVPTPPFPNTNFNTASSKSAIAANEEVLNLAQPSNVSKEAQPFFEYSVFQKIWSGEQSEDDAAATEITVRPFTNIEDANAQAKRLFQSSREQHSVNSIVESSHKCDDQSCSILAGTFSPFDYPTRKSYLKIWVQRNCVSKFANQTPQALKGTLFISNTSYILRLFKLITTSGSEDSDSEDSSDEEPRPCMRVYQPHARPEIYTTREAANRAARNLQIELSHEKEPTNVMTKTFQEKQLVELNAKVFALASVEDDGDGCWRSQFNACGLGGDSLELVVEKATICGPRNV</sequence>
<name>A0A6A5K995_9PLEO</name>
<protein>
    <submittedName>
        <fullName evidence="2">Uncharacterized protein</fullName>
    </submittedName>
</protein>
<feature type="region of interest" description="Disordered" evidence="1">
    <location>
        <begin position="520"/>
        <end position="539"/>
    </location>
</feature>
<feature type="region of interest" description="Disordered" evidence="1">
    <location>
        <begin position="545"/>
        <end position="657"/>
    </location>
</feature>
<feature type="compositionally biased region" description="Low complexity" evidence="1">
    <location>
        <begin position="799"/>
        <end position="814"/>
    </location>
</feature>
<feature type="compositionally biased region" description="Polar residues" evidence="1">
    <location>
        <begin position="527"/>
        <end position="537"/>
    </location>
</feature>
<feature type="region of interest" description="Disordered" evidence="1">
    <location>
        <begin position="198"/>
        <end position="312"/>
    </location>
</feature>
<feature type="region of interest" description="Disordered" evidence="1">
    <location>
        <begin position="723"/>
        <end position="977"/>
    </location>
</feature>
<proteinExistence type="predicted"/>
<dbReference type="EMBL" id="ML975369">
    <property type="protein sequence ID" value="KAF1831252.1"/>
    <property type="molecule type" value="Genomic_DNA"/>
</dbReference>
<evidence type="ECO:0000256" key="1">
    <source>
        <dbReference type="SAM" id="MobiDB-lite"/>
    </source>
</evidence>
<feature type="compositionally biased region" description="Polar residues" evidence="1">
    <location>
        <begin position="571"/>
        <end position="611"/>
    </location>
</feature>
<accession>A0A6A5K995</accession>
<gene>
    <name evidence="2" type="ORF">BDW02DRAFT_62130</name>
</gene>
<feature type="compositionally biased region" description="Polar residues" evidence="1">
    <location>
        <begin position="213"/>
        <end position="224"/>
    </location>
</feature>